<evidence type="ECO:0000259" key="11">
    <source>
        <dbReference type="Pfam" id="PF04413"/>
    </source>
</evidence>
<feature type="domain" description="3-deoxy-D-manno-octulosonic-acid transferase N-terminal" evidence="11">
    <location>
        <begin position="32"/>
        <end position="193"/>
    </location>
</feature>
<proteinExistence type="inferred from homology"/>
<dbReference type="InterPro" id="IPR038107">
    <property type="entry name" value="Glycos_transf_N_sf"/>
</dbReference>
<dbReference type="PANTHER" id="PTHR42755:SF1">
    <property type="entry name" value="3-DEOXY-D-MANNO-OCTULOSONIC ACID TRANSFERASE, MITOCHONDRIAL-RELATED"/>
    <property type="match status" value="1"/>
</dbReference>
<accession>A0A1L9NTV4</accession>
<organism evidence="12 13">
    <name type="scientific">Planktotalea frisia</name>
    <dbReference type="NCBI Taxonomy" id="696762"/>
    <lineage>
        <taxon>Bacteria</taxon>
        <taxon>Pseudomonadati</taxon>
        <taxon>Pseudomonadota</taxon>
        <taxon>Alphaproteobacteria</taxon>
        <taxon>Rhodobacterales</taxon>
        <taxon>Paracoccaceae</taxon>
        <taxon>Planktotalea</taxon>
    </lineage>
</organism>
<name>A0A1L9NTV4_9RHOB</name>
<keyword evidence="10" id="KW-0472">Membrane</keyword>
<dbReference type="Gene3D" id="3.40.50.2000">
    <property type="entry name" value="Glycogen Phosphorylase B"/>
    <property type="match status" value="1"/>
</dbReference>
<dbReference type="InterPro" id="IPR007507">
    <property type="entry name" value="Glycos_transf_N"/>
</dbReference>
<feature type="active site" description="Proton acceptor" evidence="8">
    <location>
        <position position="58"/>
    </location>
</feature>
<dbReference type="InterPro" id="IPR039901">
    <property type="entry name" value="Kdotransferase"/>
</dbReference>
<dbReference type="EC" id="2.4.99.12" evidence="3 10"/>
<keyword evidence="5 10" id="KW-0808">Transferase</keyword>
<gene>
    <name evidence="12" type="primary">waaA_1</name>
    <name evidence="12" type="ORF">PFRI_31080</name>
</gene>
<dbReference type="UniPathway" id="UPA00958"/>
<evidence type="ECO:0000256" key="8">
    <source>
        <dbReference type="PIRSR" id="PIRSR639901-1"/>
    </source>
</evidence>
<dbReference type="GO" id="GO:0005886">
    <property type="term" value="C:plasma membrane"/>
    <property type="evidence" value="ECO:0007669"/>
    <property type="project" value="UniProtKB-SubCell"/>
</dbReference>
<comment type="similarity">
    <text evidence="10">Belongs to the glycosyltransferase group 1 family.</text>
</comment>
<evidence type="ECO:0000313" key="13">
    <source>
        <dbReference type="Proteomes" id="UP000184514"/>
    </source>
</evidence>
<protein>
    <recommendedName>
        <fullName evidence="4 10">3-deoxy-D-manno-octulosonic acid transferase</fullName>
        <shortName evidence="10">Kdo transferase</shortName>
        <ecNumber evidence="3 10">2.4.99.12</ecNumber>
    </recommendedName>
    <alternativeName>
        <fullName evidence="6 10">Lipid IV(A) 3-deoxy-D-manno-octulosonic acid transferase</fullName>
    </alternativeName>
</protein>
<dbReference type="PANTHER" id="PTHR42755">
    <property type="entry name" value="3-DEOXY-MANNO-OCTULOSONATE CYTIDYLYLTRANSFERASE"/>
    <property type="match status" value="1"/>
</dbReference>
<dbReference type="SUPFAM" id="SSF53756">
    <property type="entry name" value="UDP-Glycosyltransferase/glycogen phosphorylase"/>
    <property type="match status" value="1"/>
</dbReference>
<dbReference type="GO" id="GO:0043842">
    <property type="term" value="F:Kdo transferase activity"/>
    <property type="evidence" value="ECO:0007669"/>
    <property type="project" value="UniProtKB-EC"/>
</dbReference>
<keyword evidence="12" id="KW-0328">Glycosyltransferase</keyword>
<dbReference type="STRING" id="696762.PFRI_31080"/>
<feature type="site" description="Transition state stabilizer" evidence="9">
    <location>
        <position position="201"/>
    </location>
</feature>
<comment type="subcellular location">
    <subcellularLocation>
        <location evidence="10">Cell membrane</location>
    </subcellularLocation>
</comment>
<dbReference type="Proteomes" id="UP000184514">
    <property type="component" value="Unassembled WGS sequence"/>
</dbReference>
<evidence type="ECO:0000256" key="4">
    <source>
        <dbReference type="ARBA" id="ARBA00019077"/>
    </source>
</evidence>
<dbReference type="Pfam" id="PF04413">
    <property type="entry name" value="Glycos_transf_N"/>
    <property type="match status" value="1"/>
</dbReference>
<feature type="site" description="Transition state stabilizer" evidence="9">
    <location>
        <position position="125"/>
    </location>
</feature>
<evidence type="ECO:0000256" key="3">
    <source>
        <dbReference type="ARBA" id="ARBA00012621"/>
    </source>
</evidence>
<evidence type="ECO:0000313" key="12">
    <source>
        <dbReference type="EMBL" id="OJI92623.1"/>
    </source>
</evidence>
<dbReference type="GO" id="GO:0009245">
    <property type="term" value="P:lipid A biosynthetic process"/>
    <property type="evidence" value="ECO:0007669"/>
    <property type="project" value="TreeGrafter"/>
</dbReference>
<evidence type="ECO:0000256" key="2">
    <source>
        <dbReference type="ARBA" id="ARBA00004713"/>
    </source>
</evidence>
<evidence type="ECO:0000256" key="6">
    <source>
        <dbReference type="ARBA" id="ARBA00031445"/>
    </source>
</evidence>
<keyword evidence="13" id="KW-1185">Reference proteome</keyword>
<comment type="function">
    <text evidence="1 10">Involved in lipopolysaccharide (LPS) biosynthesis. Catalyzes the transfer of 3-deoxy-D-manno-octulosonate (Kdo) residue(s) from CMP-Kdo to lipid IV(A), the tetraacyldisaccharide-1,4'-bisphosphate precursor of lipid A.</text>
</comment>
<dbReference type="GO" id="GO:0009244">
    <property type="term" value="P:lipopolysaccharide core region biosynthetic process"/>
    <property type="evidence" value="ECO:0007669"/>
    <property type="project" value="UniProtKB-UniRule"/>
</dbReference>
<evidence type="ECO:0000256" key="9">
    <source>
        <dbReference type="PIRSR" id="PIRSR639901-2"/>
    </source>
</evidence>
<dbReference type="AlphaFoldDB" id="A0A1L9NTV4"/>
<keyword evidence="10" id="KW-0448">Lipopolysaccharide biosynthesis</keyword>
<comment type="catalytic activity">
    <reaction evidence="7 10">
        <text>lipid IVA (E. coli) + CMP-3-deoxy-beta-D-manno-octulosonate = alpha-Kdo-(2-&gt;6)-lipid IVA (E. coli) + CMP + H(+)</text>
        <dbReference type="Rhea" id="RHEA:28066"/>
        <dbReference type="ChEBI" id="CHEBI:15378"/>
        <dbReference type="ChEBI" id="CHEBI:58603"/>
        <dbReference type="ChEBI" id="CHEBI:60364"/>
        <dbReference type="ChEBI" id="CHEBI:60377"/>
        <dbReference type="ChEBI" id="CHEBI:85987"/>
        <dbReference type="EC" id="2.4.99.12"/>
    </reaction>
</comment>
<dbReference type="Gene3D" id="3.40.50.11720">
    <property type="entry name" value="3-Deoxy-D-manno-octulosonic-acid transferase, N-terminal domain"/>
    <property type="match status" value="1"/>
</dbReference>
<evidence type="ECO:0000256" key="7">
    <source>
        <dbReference type="ARBA" id="ARBA00049183"/>
    </source>
</evidence>
<evidence type="ECO:0000256" key="1">
    <source>
        <dbReference type="ARBA" id="ARBA00003394"/>
    </source>
</evidence>
<dbReference type="EMBL" id="MLCB01000172">
    <property type="protein sequence ID" value="OJI92623.1"/>
    <property type="molecule type" value="Genomic_DNA"/>
</dbReference>
<reference evidence="12 13" key="1">
    <citation type="submission" date="2016-10" db="EMBL/GenBank/DDBJ databases">
        <title>Genome sequence of Planktotalea frisia SH6-1.</title>
        <authorList>
            <person name="Poehlein A."/>
            <person name="Bakenhus I."/>
            <person name="Voget S."/>
            <person name="Brinkhoff T."/>
            <person name="Simon M."/>
        </authorList>
    </citation>
    <scope>NUCLEOTIDE SEQUENCE [LARGE SCALE GENOMIC DNA]</scope>
    <source>
        <strain evidence="12 13">SH6-1</strain>
    </source>
</reference>
<evidence type="ECO:0000256" key="5">
    <source>
        <dbReference type="ARBA" id="ARBA00022679"/>
    </source>
</evidence>
<evidence type="ECO:0000256" key="10">
    <source>
        <dbReference type="RuleBase" id="RU365103"/>
    </source>
</evidence>
<comment type="caution">
    <text evidence="12">The sequence shown here is derived from an EMBL/GenBank/DDBJ whole genome shotgun (WGS) entry which is preliminary data.</text>
</comment>
<comment type="pathway">
    <text evidence="2 10">Bacterial outer membrane biogenesis; LPS core biosynthesis.</text>
</comment>
<sequence>MLLYRCLFTLALPFLVLALLIRVLRRVESFADFRERLGLWSVLPKGHVVWSHAASNGELAAARPIIEKLADDNALLITCNSISGKHLVQSWDLKNADCRLAPIDLARVQRRIIRKMDLRLFALFEADFWPNRLGALKMAHIPVALVGGRISEKSAKGWHRFNGLASRVFGSFDLVCAQDSASRQRLKSLGARSFGPHIAMKSFYQASQHKTPHPVPDRDTTWLPASTHEGEDAVLLNAHKQVLKSAPNTKMILAPRHPKRGDEIAKIAHRLGLKATQRSKGESLDQASELYIADTLGEMDSWYARANICFVAGSLVAKGGHTPFEPLAHDCAILHGPHFENFTEPYGALAEHQGAILCSNEHEIARSVLALLAPNAAETQVQNARKALDQTHSLEDVLSALRQLSKN</sequence>
<keyword evidence="10" id="KW-1003">Cell membrane</keyword>